<organism evidence="5 6">
    <name type="scientific">Salmo trutta</name>
    <name type="common">Brown trout</name>
    <dbReference type="NCBI Taxonomy" id="8032"/>
    <lineage>
        <taxon>Eukaryota</taxon>
        <taxon>Metazoa</taxon>
        <taxon>Chordata</taxon>
        <taxon>Craniata</taxon>
        <taxon>Vertebrata</taxon>
        <taxon>Euteleostomi</taxon>
        <taxon>Actinopterygii</taxon>
        <taxon>Neopterygii</taxon>
        <taxon>Teleostei</taxon>
        <taxon>Protacanthopterygii</taxon>
        <taxon>Salmoniformes</taxon>
        <taxon>Salmonidae</taxon>
        <taxon>Salmoninae</taxon>
        <taxon>Salmo</taxon>
    </lineage>
</organism>
<keyword evidence="6" id="KW-1185">Reference proteome</keyword>
<reference evidence="5" key="2">
    <citation type="submission" date="2025-09" db="UniProtKB">
        <authorList>
            <consortium name="Ensembl"/>
        </authorList>
    </citation>
    <scope>IDENTIFICATION</scope>
</reference>
<dbReference type="GO" id="GO:0010890">
    <property type="term" value="P:positive regulation of triglyceride storage"/>
    <property type="evidence" value="ECO:0007669"/>
    <property type="project" value="TreeGrafter"/>
</dbReference>
<comment type="subcellular location">
    <subcellularLocation>
        <location evidence="1">Lipid droplet</location>
    </subcellularLocation>
</comment>
<evidence type="ECO:0000256" key="1">
    <source>
        <dbReference type="ARBA" id="ARBA00004502"/>
    </source>
</evidence>
<reference evidence="5" key="1">
    <citation type="submission" date="2025-08" db="UniProtKB">
        <authorList>
            <consortium name="Ensembl"/>
        </authorList>
    </citation>
    <scope>IDENTIFICATION</scope>
</reference>
<keyword evidence="3" id="KW-0551">Lipid droplet</keyword>
<dbReference type="Pfam" id="PF03036">
    <property type="entry name" value="Perilipin"/>
    <property type="match status" value="1"/>
</dbReference>
<dbReference type="Gene3D" id="3.30.720.170">
    <property type="entry name" value="Perilipin, alpha-beta domain"/>
    <property type="match status" value="1"/>
</dbReference>
<evidence type="ECO:0000256" key="2">
    <source>
        <dbReference type="ARBA" id="ARBA00006311"/>
    </source>
</evidence>
<comment type="similarity">
    <text evidence="2">Belongs to the perilipin family.</text>
</comment>
<dbReference type="InterPro" id="IPR004279">
    <property type="entry name" value="Perilipin"/>
</dbReference>
<dbReference type="Proteomes" id="UP000472277">
    <property type="component" value="Chromosome 4"/>
</dbReference>
<dbReference type="GO" id="GO:0005811">
    <property type="term" value="C:lipid droplet"/>
    <property type="evidence" value="ECO:0007669"/>
    <property type="project" value="UniProtKB-SubCell"/>
</dbReference>
<feature type="region of interest" description="Disordered" evidence="4">
    <location>
        <begin position="1"/>
        <end position="20"/>
    </location>
</feature>
<dbReference type="AlphaFoldDB" id="A0A673W9L4"/>
<dbReference type="PANTHER" id="PTHR14024">
    <property type="entry name" value="PERILIPIN"/>
    <property type="match status" value="1"/>
</dbReference>
<evidence type="ECO:0000313" key="5">
    <source>
        <dbReference type="Ensembl" id="ENSSTUP00000005417.1"/>
    </source>
</evidence>
<dbReference type="GO" id="GO:0019915">
    <property type="term" value="P:lipid storage"/>
    <property type="evidence" value="ECO:0007669"/>
    <property type="project" value="TreeGrafter"/>
</dbReference>
<name>A0A673W9L4_SALTR</name>
<dbReference type="SUPFAM" id="SSF109775">
    <property type="entry name" value="Mannose-6-phosphate receptor binding protein 1 (Tip47), C-terminal domain"/>
    <property type="match status" value="1"/>
</dbReference>
<evidence type="ECO:0000256" key="4">
    <source>
        <dbReference type="SAM" id="MobiDB-lite"/>
    </source>
</evidence>
<dbReference type="GeneTree" id="ENSGT00950000182920"/>
<evidence type="ECO:0000313" key="6">
    <source>
        <dbReference type="Proteomes" id="UP000472277"/>
    </source>
</evidence>
<dbReference type="PANTHER" id="PTHR14024:SF11">
    <property type="entry name" value="PERILIPIN-3"/>
    <property type="match status" value="1"/>
</dbReference>
<gene>
    <name evidence="5" type="primary">LOC115192574</name>
</gene>
<sequence>MRVGSRGGFDQAKSPNSPSREALIKEETGLVRLSPYFFFSESVCCFQMLSRLAMVEASHGCHRCSCRYIIPHIYNSFLMSCIYSFPQLVSDTVGMMYQSVSGAKETMTGAVLGAKESITGAVTGAKETMAGAKETMTGAMMAAVFGGVEMTQAAASGWLSSFMGTGVGQMVSSGVGLALSHSENLVDQILPLSDRELAALAEPATGEVATAPVVGSSPSSPSYFIRLGKLSSKVQERALEQSLVRARCARDTTYATITQITSTLDLLENARSTLAAANHQLGGAPEQLLQRWKEWQEKQPKDGQVDGGKMDGPKDQTALEWRTLSMVRGLSDQLRSACSGVVSSAQGLPSVVQDQLANAQKAAEELHSSLGNTSTLTPHLLEQTRYHLTQVRHSLDGVMEYLLNNTPLNWLVGPFAPQLTEKGEDRQAVDKGPQT</sequence>
<dbReference type="GO" id="GO:0005829">
    <property type="term" value="C:cytosol"/>
    <property type="evidence" value="ECO:0007669"/>
    <property type="project" value="TreeGrafter"/>
</dbReference>
<proteinExistence type="inferred from homology"/>
<dbReference type="Ensembl" id="ENSSTUT00000005744.1">
    <property type="protein sequence ID" value="ENSSTUP00000005417.1"/>
    <property type="gene ID" value="ENSSTUG00000002678.1"/>
</dbReference>
<protein>
    <submittedName>
        <fullName evidence="5">Perilipin 3</fullName>
    </submittedName>
</protein>
<evidence type="ECO:0000256" key="3">
    <source>
        <dbReference type="ARBA" id="ARBA00022677"/>
    </source>
</evidence>
<dbReference type="Gene3D" id="1.20.120.340">
    <property type="entry name" value="Flagellar protein FliS"/>
    <property type="match status" value="1"/>
</dbReference>
<accession>A0A673W9L4</accession>